<keyword evidence="3" id="KW-0804">Transcription</keyword>
<dbReference type="PRINTS" id="PR00455">
    <property type="entry name" value="HTHTETR"/>
</dbReference>
<accession>A0ABV7ADG6</accession>
<dbReference type="InterPro" id="IPR050109">
    <property type="entry name" value="HTH-type_TetR-like_transc_reg"/>
</dbReference>
<feature type="region of interest" description="Disordered" evidence="5">
    <location>
        <begin position="1"/>
        <end position="22"/>
    </location>
</feature>
<dbReference type="PANTHER" id="PTHR30055">
    <property type="entry name" value="HTH-TYPE TRANSCRIPTIONAL REGULATOR RUTR"/>
    <property type="match status" value="1"/>
</dbReference>
<dbReference type="Pfam" id="PF14246">
    <property type="entry name" value="TetR_C_7"/>
    <property type="match status" value="1"/>
</dbReference>
<feature type="domain" description="HTH tetR-type" evidence="6">
    <location>
        <begin position="28"/>
        <end position="88"/>
    </location>
</feature>
<dbReference type="PANTHER" id="PTHR30055:SF234">
    <property type="entry name" value="HTH-TYPE TRANSCRIPTIONAL REGULATOR BETI"/>
    <property type="match status" value="1"/>
</dbReference>
<proteinExistence type="predicted"/>
<dbReference type="InterPro" id="IPR039536">
    <property type="entry name" value="TetR_C_Proteobacteria"/>
</dbReference>
<name>A0ABV7ADG6_9RHOB</name>
<evidence type="ECO:0000313" key="8">
    <source>
        <dbReference type="Proteomes" id="UP001595443"/>
    </source>
</evidence>
<protein>
    <submittedName>
        <fullName evidence="7">TetR/AcrR family transcriptional regulator</fullName>
    </submittedName>
</protein>
<feature type="compositionally biased region" description="Pro residues" evidence="5">
    <location>
        <begin position="1"/>
        <end position="10"/>
    </location>
</feature>
<evidence type="ECO:0000256" key="3">
    <source>
        <dbReference type="ARBA" id="ARBA00023163"/>
    </source>
</evidence>
<reference evidence="8" key="1">
    <citation type="journal article" date="2019" name="Int. J. Syst. Evol. Microbiol.">
        <title>The Global Catalogue of Microorganisms (GCM) 10K type strain sequencing project: providing services to taxonomists for standard genome sequencing and annotation.</title>
        <authorList>
            <consortium name="The Broad Institute Genomics Platform"/>
            <consortium name="The Broad Institute Genome Sequencing Center for Infectious Disease"/>
            <person name="Wu L."/>
            <person name="Ma J."/>
        </authorList>
    </citation>
    <scope>NUCLEOTIDE SEQUENCE [LARGE SCALE GENOMIC DNA]</scope>
    <source>
        <strain evidence="8">KCTC 62192</strain>
    </source>
</reference>
<evidence type="ECO:0000259" key="6">
    <source>
        <dbReference type="PROSITE" id="PS50977"/>
    </source>
</evidence>
<dbReference type="Proteomes" id="UP001595443">
    <property type="component" value="Unassembled WGS sequence"/>
</dbReference>
<dbReference type="InterPro" id="IPR001647">
    <property type="entry name" value="HTH_TetR"/>
</dbReference>
<comment type="caution">
    <text evidence="7">The sequence shown here is derived from an EMBL/GenBank/DDBJ whole genome shotgun (WGS) entry which is preliminary data.</text>
</comment>
<keyword evidence="1" id="KW-0805">Transcription regulation</keyword>
<evidence type="ECO:0000256" key="4">
    <source>
        <dbReference type="PROSITE-ProRule" id="PRU00335"/>
    </source>
</evidence>
<evidence type="ECO:0000256" key="1">
    <source>
        <dbReference type="ARBA" id="ARBA00023015"/>
    </source>
</evidence>
<dbReference type="Pfam" id="PF00440">
    <property type="entry name" value="TetR_N"/>
    <property type="match status" value="1"/>
</dbReference>
<feature type="DNA-binding region" description="H-T-H motif" evidence="4">
    <location>
        <begin position="51"/>
        <end position="70"/>
    </location>
</feature>
<organism evidence="7 8">
    <name type="scientific">Acidimangrovimonas pyrenivorans</name>
    <dbReference type="NCBI Taxonomy" id="2030798"/>
    <lineage>
        <taxon>Bacteria</taxon>
        <taxon>Pseudomonadati</taxon>
        <taxon>Pseudomonadota</taxon>
        <taxon>Alphaproteobacteria</taxon>
        <taxon>Rhodobacterales</taxon>
        <taxon>Paracoccaceae</taxon>
        <taxon>Acidimangrovimonas</taxon>
    </lineage>
</organism>
<keyword evidence="8" id="KW-1185">Reference proteome</keyword>
<dbReference type="InterPro" id="IPR009057">
    <property type="entry name" value="Homeodomain-like_sf"/>
</dbReference>
<dbReference type="RefSeq" id="WP_377831735.1">
    <property type="nucleotide sequence ID" value="NZ_JBHRSK010000004.1"/>
</dbReference>
<evidence type="ECO:0000256" key="5">
    <source>
        <dbReference type="SAM" id="MobiDB-lite"/>
    </source>
</evidence>
<evidence type="ECO:0000256" key="2">
    <source>
        <dbReference type="ARBA" id="ARBA00023125"/>
    </source>
</evidence>
<gene>
    <name evidence="7" type="ORF">ACFOES_03240</name>
</gene>
<dbReference type="InterPro" id="IPR036271">
    <property type="entry name" value="Tet_transcr_reg_TetR-rel_C_sf"/>
</dbReference>
<evidence type="ECO:0000313" key="7">
    <source>
        <dbReference type="EMBL" id="MFC2967095.1"/>
    </source>
</evidence>
<dbReference type="SUPFAM" id="SSF46689">
    <property type="entry name" value="Homeodomain-like"/>
    <property type="match status" value="1"/>
</dbReference>
<keyword evidence="2 4" id="KW-0238">DNA-binding</keyword>
<sequence>MTDPHSPPPEGAEVPCRRRGRPVQLDPDTRIARVLDATEALLADQGVDRISMSAIARAAGMSKRTVYELFASREELIGACLRRMLASVFRPLAPDEAALPLPERLRIILTMHWAPGIEDRSLEILRAAIAETRRQPALARHLLDNGFSELSGRIEEELRREVDRGALALDDIPLAAEILRDMVCENPVAALLDPTRPASDRRNARAARRDRAIEIFCRGIA</sequence>
<dbReference type="EMBL" id="JBHRSK010000004">
    <property type="protein sequence ID" value="MFC2967095.1"/>
    <property type="molecule type" value="Genomic_DNA"/>
</dbReference>
<dbReference type="Gene3D" id="1.10.357.10">
    <property type="entry name" value="Tetracycline Repressor, domain 2"/>
    <property type="match status" value="1"/>
</dbReference>
<dbReference type="SUPFAM" id="SSF48498">
    <property type="entry name" value="Tetracyclin repressor-like, C-terminal domain"/>
    <property type="match status" value="1"/>
</dbReference>
<dbReference type="PROSITE" id="PS50977">
    <property type="entry name" value="HTH_TETR_2"/>
    <property type="match status" value="1"/>
</dbReference>